<dbReference type="SUPFAM" id="SSF55681">
    <property type="entry name" value="Class II aaRS and biotin synthetases"/>
    <property type="match status" value="1"/>
</dbReference>
<dbReference type="PIRSF" id="PIRSF001549">
    <property type="entry name" value="His-tRNA_synth"/>
    <property type="match status" value="1"/>
</dbReference>
<dbReference type="InterPro" id="IPR041715">
    <property type="entry name" value="HisRS-like_core"/>
</dbReference>
<evidence type="ECO:0000259" key="1">
    <source>
        <dbReference type="Pfam" id="PF13393"/>
    </source>
</evidence>
<accession>X1FJC5</accession>
<dbReference type="InterPro" id="IPR004516">
    <property type="entry name" value="HisRS/HisZ"/>
</dbReference>
<dbReference type="EMBL" id="BARU01001800">
    <property type="protein sequence ID" value="GAH20893.1"/>
    <property type="molecule type" value="Genomic_DNA"/>
</dbReference>
<name>X1FJC5_9ZZZZ</name>
<dbReference type="InterPro" id="IPR045864">
    <property type="entry name" value="aa-tRNA-synth_II/BPL/LPL"/>
</dbReference>
<dbReference type="AlphaFoldDB" id="X1FJC5"/>
<sequence>MLGKVYSFLDWDGWSGERVVLRPDGTIPVARLYIDSMEGVAKLFYIANVFIFEETGKKTRERWQCGAELIGAGSPLADVELVMLALEVLKRLRLEGIELRLSHAGLIRALLARLELSPEEQTRIFDRILDGDIEALAKVKLERPELGRTLPPLLELKGKSSGFLKNLKALFAQDLPEFKPYIDDFTNIAELLEALGCDYQIDIASGRGFEYYTGVIFQVFKDEEKIGGGGRYDALIPLMGGKDIPASGFALYLDRLMNLVKPEALAKPPGQRILIRAEPEAVKEGFSAAARLREAGYMTEFYLGVQKKADFNWTLDVQTKAPLFILTDQVKRKRFEAQTINEVLAVLR</sequence>
<organism evidence="2">
    <name type="scientific">marine sediment metagenome</name>
    <dbReference type="NCBI Taxonomy" id="412755"/>
    <lineage>
        <taxon>unclassified sequences</taxon>
        <taxon>metagenomes</taxon>
        <taxon>ecological metagenomes</taxon>
    </lineage>
</organism>
<proteinExistence type="predicted"/>
<dbReference type="PANTHER" id="PTHR43707:SF1">
    <property type="entry name" value="HISTIDINE--TRNA LIGASE, MITOCHONDRIAL-RELATED"/>
    <property type="match status" value="1"/>
</dbReference>
<feature type="domain" description="Class II Histidinyl-tRNA synthetase (HisRS)-like catalytic core" evidence="1">
    <location>
        <begin position="12"/>
        <end position="256"/>
    </location>
</feature>
<dbReference type="Pfam" id="PF13393">
    <property type="entry name" value="tRNA-synt_His"/>
    <property type="match status" value="1"/>
</dbReference>
<dbReference type="CDD" id="cd00773">
    <property type="entry name" value="HisRS-like_core"/>
    <property type="match status" value="1"/>
</dbReference>
<feature type="non-terminal residue" evidence="2">
    <location>
        <position position="348"/>
    </location>
</feature>
<dbReference type="GO" id="GO:0005737">
    <property type="term" value="C:cytoplasm"/>
    <property type="evidence" value="ECO:0007669"/>
    <property type="project" value="InterPro"/>
</dbReference>
<dbReference type="Gene3D" id="3.30.930.10">
    <property type="entry name" value="Bira Bifunctional Protein, Domain 2"/>
    <property type="match status" value="1"/>
</dbReference>
<comment type="caution">
    <text evidence="2">The sequence shown here is derived from an EMBL/GenBank/DDBJ whole genome shotgun (WGS) entry which is preliminary data.</text>
</comment>
<evidence type="ECO:0000313" key="2">
    <source>
        <dbReference type="EMBL" id="GAH20893.1"/>
    </source>
</evidence>
<protein>
    <recommendedName>
        <fullName evidence="1">Class II Histidinyl-tRNA synthetase (HisRS)-like catalytic core domain-containing protein</fullName>
    </recommendedName>
</protein>
<dbReference type="GO" id="GO:0006427">
    <property type="term" value="P:histidyl-tRNA aminoacylation"/>
    <property type="evidence" value="ECO:0007669"/>
    <property type="project" value="TreeGrafter"/>
</dbReference>
<dbReference type="GO" id="GO:0004821">
    <property type="term" value="F:histidine-tRNA ligase activity"/>
    <property type="evidence" value="ECO:0007669"/>
    <property type="project" value="TreeGrafter"/>
</dbReference>
<gene>
    <name evidence="2" type="ORF">S03H2_04519</name>
</gene>
<reference evidence="2" key="1">
    <citation type="journal article" date="2014" name="Front. Microbiol.">
        <title>High frequency of phylogenetically diverse reductive dehalogenase-homologous genes in deep subseafloor sedimentary metagenomes.</title>
        <authorList>
            <person name="Kawai M."/>
            <person name="Futagami T."/>
            <person name="Toyoda A."/>
            <person name="Takaki Y."/>
            <person name="Nishi S."/>
            <person name="Hori S."/>
            <person name="Arai W."/>
            <person name="Tsubouchi T."/>
            <person name="Morono Y."/>
            <person name="Uchiyama I."/>
            <person name="Ito T."/>
            <person name="Fujiyama A."/>
            <person name="Inagaki F."/>
            <person name="Takami H."/>
        </authorList>
    </citation>
    <scope>NUCLEOTIDE SEQUENCE</scope>
    <source>
        <strain evidence="2">Expedition CK06-06</strain>
    </source>
</reference>
<dbReference type="PANTHER" id="PTHR43707">
    <property type="entry name" value="HISTIDYL-TRNA SYNTHETASE"/>
    <property type="match status" value="1"/>
</dbReference>